<dbReference type="Proteomes" id="UP000012073">
    <property type="component" value="Unassembled WGS sequence"/>
</dbReference>
<evidence type="ECO:0000256" key="2">
    <source>
        <dbReference type="ARBA" id="ARBA00012740"/>
    </source>
</evidence>
<dbReference type="InterPro" id="IPR016193">
    <property type="entry name" value="Cytidine_deaminase-like"/>
</dbReference>
<evidence type="ECO:0000256" key="4">
    <source>
        <dbReference type="ARBA" id="ARBA00022723"/>
    </source>
</evidence>
<evidence type="ECO:0000256" key="6">
    <source>
        <dbReference type="ARBA" id="ARBA00022833"/>
    </source>
</evidence>
<dbReference type="AlphaFoldDB" id="R7QFP1"/>
<dbReference type="Gene3D" id="3.40.140.10">
    <property type="entry name" value="Cytidine Deaminase, domain 2"/>
    <property type="match status" value="1"/>
</dbReference>
<dbReference type="InterPro" id="IPR002125">
    <property type="entry name" value="CMP_dCMP_dom"/>
</dbReference>
<evidence type="ECO:0000259" key="8">
    <source>
        <dbReference type="PROSITE" id="PS51747"/>
    </source>
</evidence>
<dbReference type="GeneID" id="17324882"/>
<proteinExistence type="inferred from homology"/>
<evidence type="ECO:0000313" key="10">
    <source>
        <dbReference type="Proteomes" id="UP000012073"/>
    </source>
</evidence>
<evidence type="ECO:0000256" key="1">
    <source>
        <dbReference type="ARBA" id="ARBA00001947"/>
    </source>
</evidence>
<evidence type="ECO:0000256" key="7">
    <source>
        <dbReference type="ARBA" id="ARBA00048045"/>
    </source>
</evidence>
<accession>R7QFP1</accession>
<dbReference type="InterPro" id="IPR028883">
    <property type="entry name" value="tRNA_aden_deaminase"/>
</dbReference>
<dbReference type="PROSITE" id="PS51747">
    <property type="entry name" value="CYT_DCMP_DEAMINASES_2"/>
    <property type="match status" value="1"/>
</dbReference>
<keyword evidence="6" id="KW-0862">Zinc</keyword>
<dbReference type="PANTHER" id="PTHR11079">
    <property type="entry name" value="CYTOSINE DEAMINASE FAMILY MEMBER"/>
    <property type="match status" value="1"/>
</dbReference>
<dbReference type="EC" id="3.5.4.33" evidence="2"/>
<dbReference type="Pfam" id="PF00383">
    <property type="entry name" value="dCMP_cyt_deam_1"/>
    <property type="match status" value="1"/>
</dbReference>
<dbReference type="GO" id="GO:0052717">
    <property type="term" value="F:tRNA-specific adenosine-34 deaminase activity"/>
    <property type="evidence" value="ECO:0007669"/>
    <property type="project" value="UniProtKB-EC"/>
</dbReference>
<dbReference type="PANTHER" id="PTHR11079:SF179">
    <property type="entry name" value="TRNA(ADENINE(34)) DEAMINASE, CHLOROPLASTIC"/>
    <property type="match status" value="1"/>
</dbReference>
<dbReference type="OrthoDB" id="408702at2759"/>
<name>R7QFP1_CHOCR</name>
<dbReference type="GO" id="GO:0002100">
    <property type="term" value="P:tRNA wobble adenosine to inosine editing"/>
    <property type="evidence" value="ECO:0007669"/>
    <property type="project" value="InterPro"/>
</dbReference>
<keyword evidence="10" id="KW-1185">Reference proteome</keyword>
<evidence type="ECO:0000256" key="3">
    <source>
        <dbReference type="ARBA" id="ARBA00022694"/>
    </source>
</evidence>
<dbReference type="Gramene" id="CDF37347">
    <property type="protein sequence ID" value="CDF37347"/>
    <property type="gene ID" value="CHC_T00005491001"/>
</dbReference>
<dbReference type="EMBL" id="HG001832">
    <property type="protein sequence ID" value="CDF37347.1"/>
    <property type="molecule type" value="Genomic_DNA"/>
</dbReference>
<keyword evidence="3" id="KW-0819">tRNA processing</keyword>
<feature type="domain" description="CMP/dCMP-type deaminase" evidence="8">
    <location>
        <begin position="15"/>
        <end position="128"/>
    </location>
</feature>
<reference evidence="10" key="1">
    <citation type="journal article" date="2013" name="Proc. Natl. Acad. Sci. U.S.A.">
        <title>Genome structure and metabolic features in the red seaweed Chondrus crispus shed light on evolution of the Archaeplastida.</title>
        <authorList>
            <person name="Collen J."/>
            <person name="Porcel B."/>
            <person name="Carre W."/>
            <person name="Ball S.G."/>
            <person name="Chaparro C."/>
            <person name="Tonon T."/>
            <person name="Barbeyron T."/>
            <person name="Michel G."/>
            <person name="Noel B."/>
            <person name="Valentin K."/>
            <person name="Elias M."/>
            <person name="Artiguenave F."/>
            <person name="Arun A."/>
            <person name="Aury J.M."/>
            <person name="Barbosa-Neto J.F."/>
            <person name="Bothwell J.H."/>
            <person name="Bouget F.Y."/>
            <person name="Brillet L."/>
            <person name="Cabello-Hurtado F."/>
            <person name="Capella-Gutierrez S."/>
            <person name="Charrier B."/>
            <person name="Cladiere L."/>
            <person name="Cock J.M."/>
            <person name="Coelho S.M."/>
            <person name="Colleoni C."/>
            <person name="Czjzek M."/>
            <person name="Da Silva C."/>
            <person name="Delage L."/>
            <person name="Denoeud F."/>
            <person name="Deschamps P."/>
            <person name="Dittami S.M."/>
            <person name="Gabaldon T."/>
            <person name="Gachon C.M."/>
            <person name="Groisillier A."/>
            <person name="Herve C."/>
            <person name="Jabbari K."/>
            <person name="Katinka M."/>
            <person name="Kloareg B."/>
            <person name="Kowalczyk N."/>
            <person name="Labadie K."/>
            <person name="Leblanc C."/>
            <person name="Lopez P.J."/>
            <person name="McLachlan D.H."/>
            <person name="Meslet-Cladiere L."/>
            <person name="Moustafa A."/>
            <person name="Nehr Z."/>
            <person name="Nyvall Collen P."/>
            <person name="Panaud O."/>
            <person name="Partensky F."/>
            <person name="Poulain J."/>
            <person name="Rensing S.A."/>
            <person name="Rousvoal S."/>
            <person name="Samson G."/>
            <person name="Symeonidi A."/>
            <person name="Weissenbach J."/>
            <person name="Zambounis A."/>
            <person name="Wincker P."/>
            <person name="Boyen C."/>
        </authorList>
    </citation>
    <scope>NUCLEOTIDE SEQUENCE [LARGE SCALE GENOMIC DNA]</scope>
    <source>
        <strain evidence="10">cv. Stackhouse</strain>
    </source>
</reference>
<comment type="catalytic activity">
    <reaction evidence="7">
        <text>adenosine(34) in tRNA + H2O + H(+) = inosine(34) in tRNA + NH4(+)</text>
        <dbReference type="Rhea" id="RHEA:43168"/>
        <dbReference type="Rhea" id="RHEA-COMP:10373"/>
        <dbReference type="Rhea" id="RHEA-COMP:10374"/>
        <dbReference type="ChEBI" id="CHEBI:15377"/>
        <dbReference type="ChEBI" id="CHEBI:15378"/>
        <dbReference type="ChEBI" id="CHEBI:28938"/>
        <dbReference type="ChEBI" id="CHEBI:74411"/>
        <dbReference type="ChEBI" id="CHEBI:82852"/>
        <dbReference type="EC" id="3.5.4.33"/>
    </reaction>
</comment>
<organism evidence="9 10">
    <name type="scientific">Chondrus crispus</name>
    <name type="common">Carrageen Irish moss</name>
    <name type="synonym">Polymorpha crispa</name>
    <dbReference type="NCBI Taxonomy" id="2769"/>
    <lineage>
        <taxon>Eukaryota</taxon>
        <taxon>Rhodophyta</taxon>
        <taxon>Florideophyceae</taxon>
        <taxon>Rhodymeniophycidae</taxon>
        <taxon>Gigartinales</taxon>
        <taxon>Gigartinaceae</taxon>
        <taxon>Chondrus</taxon>
    </lineage>
</organism>
<evidence type="ECO:0000313" key="9">
    <source>
        <dbReference type="EMBL" id="CDF37347.1"/>
    </source>
</evidence>
<dbReference type="OMA" id="VCENECK"/>
<sequence>MHRLRPSPRTLCTTVAHLEPMRYALAQARRAYSLGEVPVGAVLVCSSGAVLSAAHNLVESLHDPTAHAEILCVRRAAAAAGNWRLHDTTLYSTLEPCPMCLSALALARVGAIVYAAKDLRLGACGTWLPLHEEKHPFHTFRDVRGGVLEDEAAELMRHFFRERRAEGKAARGDLCRSAHLGCNGT</sequence>
<comment type="cofactor">
    <cofactor evidence="1">
        <name>Zn(2+)</name>
        <dbReference type="ChEBI" id="CHEBI:29105"/>
    </cofactor>
</comment>
<protein>
    <recommendedName>
        <fullName evidence="2">tRNA(adenine(34)) deaminase</fullName>
        <ecNumber evidence="2">3.5.4.33</ecNumber>
    </recommendedName>
</protein>
<gene>
    <name evidence="9" type="ORF">CHC_T00005491001</name>
</gene>
<dbReference type="GO" id="GO:0046872">
    <property type="term" value="F:metal ion binding"/>
    <property type="evidence" value="ECO:0007669"/>
    <property type="project" value="UniProtKB-KW"/>
</dbReference>
<dbReference type="CDD" id="cd01285">
    <property type="entry name" value="nucleoside_deaminase"/>
    <property type="match status" value="1"/>
</dbReference>
<keyword evidence="5" id="KW-0378">Hydrolase</keyword>
<dbReference type="SUPFAM" id="SSF53927">
    <property type="entry name" value="Cytidine deaminase-like"/>
    <property type="match status" value="1"/>
</dbReference>
<evidence type="ECO:0000256" key="5">
    <source>
        <dbReference type="ARBA" id="ARBA00022801"/>
    </source>
</evidence>
<dbReference type="STRING" id="2769.R7QFP1"/>
<dbReference type="RefSeq" id="XP_005717166.1">
    <property type="nucleotide sequence ID" value="XM_005717109.1"/>
</dbReference>
<dbReference type="KEGG" id="ccp:CHC_T00005491001"/>
<dbReference type="PhylomeDB" id="R7QFP1"/>
<keyword evidence="4" id="KW-0479">Metal-binding</keyword>
<dbReference type="HAMAP" id="MF_00972">
    <property type="entry name" value="tRNA_aden_deaminase"/>
    <property type="match status" value="1"/>
</dbReference>